<gene>
    <name evidence="2" type="ORF">K452DRAFT_100470</name>
</gene>
<feature type="region of interest" description="Disordered" evidence="1">
    <location>
        <begin position="21"/>
        <end position="60"/>
    </location>
</feature>
<evidence type="ECO:0000256" key="1">
    <source>
        <dbReference type="SAM" id="MobiDB-lite"/>
    </source>
</evidence>
<dbReference type="AlphaFoldDB" id="A0A6A6B246"/>
<keyword evidence="3" id="KW-1185">Reference proteome</keyword>
<feature type="compositionally biased region" description="Basic and acidic residues" evidence="1">
    <location>
        <begin position="35"/>
        <end position="50"/>
    </location>
</feature>
<evidence type="ECO:0000313" key="2">
    <source>
        <dbReference type="EMBL" id="KAF2137658.1"/>
    </source>
</evidence>
<organism evidence="2 3">
    <name type="scientific">Aplosporella prunicola CBS 121167</name>
    <dbReference type="NCBI Taxonomy" id="1176127"/>
    <lineage>
        <taxon>Eukaryota</taxon>
        <taxon>Fungi</taxon>
        <taxon>Dikarya</taxon>
        <taxon>Ascomycota</taxon>
        <taxon>Pezizomycotina</taxon>
        <taxon>Dothideomycetes</taxon>
        <taxon>Dothideomycetes incertae sedis</taxon>
        <taxon>Botryosphaeriales</taxon>
        <taxon>Aplosporellaceae</taxon>
        <taxon>Aplosporella</taxon>
    </lineage>
</organism>
<feature type="compositionally biased region" description="Polar residues" evidence="1">
    <location>
        <begin position="25"/>
        <end position="34"/>
    </location>
</feature>
<dbReference type="EMBL" id="ML995501">
    <property type="protein sequence ID" value="KAF2137658.1"/>
    <property type="molecule type" value="Genomic_DNA"/>
</dbReference>
<dbReference type="Proteomes" id="UP000799438">
    <property type="component" value="Unassembled WGS sequence"/>
</dbReference>
<name>A0A6A6B246_9PEZI</name>
<protein>
    <submittedName>
        <fullName evidence="2">Uncharacterized protein</fullName>
    </submittedName>
</protein>
<dbReference type="RefSeq" id="XP_033393373.1">
    <property type="nucleotide sequence ID" value="XM_033534893.1"/>
</dbReference>
<reference evidence="2" key="1">
    <citation type="journal article" date="2020" name="Stud. Mycol.">
        <title>101 Dothideomycetes genomes: a test case for predicting lifestyles and emergence of pathogens.</title>
        <authorList>
            <person name="Haridas S."/>
            <person name="Albert R."/>
            <person name="Binder M."/>
            <person name="Bloem J."/>
            <person name="Labutti K."/>
            <person name="Salamov A."/>
            <person name="Andreopoulos B."/>
            <person name="Baker S."/>
            <person name="Barry K."/>
            <person name="Bills G."/>
            <person name="Bluhm B."/>
            <person name="Cannon C."/>
            <person name="Castanera R."/>
            <person name="Culley D."/>
            <person name="Daum C."/>
            <person name="Ezra D."/>
            <person name="Gonzalez J."/>
            <person name="Henrissat B."/>
            <person name="Kuo A."/>
            <person name="Liang C."/>
            <person name="Lipzen A."/>
            <person name="Lutzoni F."/>
            <person name="Magnuson J."/>
            <person name="Mondo S."/>
            <person name="Nolan M."/>
            <person name="Ohm R."/>
            <person name="Pangilinan J."/>
            <person name="Park H.-J."/>
            <person name="Ramirez L."/>
            <person name="Alfaro M."/>
            <person name="Sun H."/>
            <person name="Tritt A."/>
            <person name="Yoshinaga Y."/>
            <person name="Zwiers L.-H."/>
            <person name="Turgeon B."/>
            <person name="Goodwin S."/>
            <person name="Spatafora J."/>
            <person name="Crous P."/>
            <person name="Grigoriev I."/>
        </authorList>
    </citation>
    <scope>NUCLEOTIDE SEQUENCE</scope>
    <source>
        <strain evidence="2">CBS 121167</strain>
    </source>
</reference>
<dbReference type="GeneID" id="54292383"/>
<accession>A0A6A6B246</accession>
<proteinExistence type="predicted"/>
<evidence type="ECO:0000313" key="3">
    <source>
        <dbReference type="Proteomes" id="UP000799438"/>
    </source>
</evidence>
<sequence>MVEVGDLGNCSVRVCRSTKKEGQRASGTRRAQMTRSDEEMNEGRKTVETKSKRRSSATTRLTDIDRGAFGALPSEGEDCVPLDCLATSTRLKTGTEAFLLTQTTQSQLCTAVVCFPKLFFRPANCFPAIGVASRHSSISIAAAFAASRCAELLALPS</sequence>